<feature type="region of interest" description="Disordered" evidence="2">
    <location>
        <begin position="247"/>
        <end position="277"/>
    </location>
</feature>
<dbReference type="Proteomes" id="UP000800041">
    <property type="component" value="Unassembled WGS sequence"/>
</dbReference>
<keyword evidence="5" id="KW-1185">Reference proteome</keyword>
<sequence length="584" mass="64917">MATTIANMSYNTHFTQNNNQCVDPDMDNWIDFSSMPSPAPNASSSMDDHQTPIKPSHEYERFKQQTGLPTGSMASLHSMNQANQDGFQFSNYGTGLDDMDFANGVFDGMGSSSAMDTTNGLPAFFFPPGEKPQDDFIDPSAITQEEPQQNIRFFPGMHQQQAALAKAQAQAQQQRAQQMMQQHQQMKQRAASQQSSSHSSRRSASHQPLDAHAEETIARVVNQIRQNSSFSDDGESPNGSSMSHIIKAKKDEEDMDEDERLLASEEGKKLSSKERRQLRNKVSARAFRSRRKEYIGQLEGEVNVKVNENNELKAQNQALMEENARSRAFIEKLLRHPAFHPFLEDLSRDPALIAPKVQNVVPSQQATPQPMRKDINPYPMGQQPLPDIQENTQVGMTLIPETHLDLSSLNLNNGSNWNMGGMNFGGYQQSQVFAVMELPEGPSNPVDVDALSGKDSESLLPELPELPSSEEVAKAEYPQIEQPAAVAESAVEEKEVVVSSKAISFEDNDPDFALYTTASPVSSSDSTPLDLFAILPDKSSAHFELVVDHPTDEQVLQRQLDRLITRGNSICARIERVTSTYTLW</sequence>
<organism evidence="4 5">
    <name type="scientific">Aulographum hederae CBS 113979</name>
    <dbReference type="NCBI Taxonomy" id="1176131"/>
    <lineage>
        <taxon>Eukaryota</taxon>
        <taxon>Fungi</taxon>
        <taxon>Dikarya</taxon>
        <taxon>Ascomycota</taxon>
        <taxon>Pezizomycotina</taxon>
        <taxon>Dothideomycetes</taxon>
        <taxon>Pleosporomycetidae</taxon>
        <taxon>Aulographales</taxon>
        <taxon>Aulographaceae</taxon>
    </lineage>
</organism>
<dbReference type="Pfam" id="PF00170">
    <property type="entry name" value="bZIP_1"/>
    <property type="match status" value="1"/>
</dbReference>
<dbReference type="PANTHER" id="PTHR37616:SF2">
    <property type="entry name" value="BZIP DOMAIN-CONTAINING PROTEIN"/>
    <property type="match status" value="1"/>
</dbReference>
<reference evidence="4" key="1">
    <citation type="journal article" date="2020" name="Stud. Mycol.">
        <title>101 Dothideomycetes genomes: a test case for predicting lifestyles and emergence of pathogens.</title>
        <authorList>
            <person name="Haridas S."/>
            <person name="Albert R."/>
            <person name="Binder M."/>
            <person name="Bloem J."/>
            <person name="Labutti K."/>
            <person name="Salamov A."/>
            <person name="Andreopoulos B."/>
            <person name="Baker S."/>
            <person name="Barry K."/>
            <person name="Bills G."/>
            <person name="Bluhm B."/>
            <person name="Cannon C."/>
            <person name="Castanera R."/>
            <person name="Culley D."/>
            <person name="Daum C."/>
            <person name="Ezra D."/>
            <person name="Gonzalez J."/>
            <person name="Henrissat B."/>
            <person name="Kuo A."/>
            <person name="Liang C."/>
            <person name="Lipzen A."/>
            <person name="Lutzoni F."/>
            <person name="Magnuson J."/>
            <person name="Mondo S."/>
            <person name="Nolan M."/>
            <person name="Ohm R."/>
            <person name="Pangilinan J."/>
            <person name="Park H.-J."/>
            <person name="Ramirez L."/>
            <person name="Alfaro M."/>
            <person name="Sun H."/>
            <person name="Tritt A."/>
            <person name="Yoshinaga Y."/>
            <person name="Zwiers L.-H."/>
            <person name="Turgeon B."/>
            <person name="Goodwin S."/>
            <person name="Spatafora J."/>
            <person name="Crous P."/>
            <person name="Grigoriev I."/>
        </authorList>
    </citation>
    <scope>NUCLEOTIDE SEQUENCE</scope>
    <source>
        <strain evidence="4">CBS 113979</strain>
    </source>
</reference>
<dbReference type="PANTHER" id="PTHR37616">
    <property type="entry name" value="BZIP TRANSCRIPTION FACTOR 60-LIKE"/>
    <property type="match status" value="1"/>
</dbReference>
<feature type="coiled-coil region" evidence="1">
    <location>
        <begin position="295"/>
        <end position="325"/>
    </location>
</feature>
<feature type="compositionally biased region" description="Basic and acidic residues" evidence="2">
    <location>
        <begin position="260"/>
        <end position="277"/>
    </location>
</feature>
<dbReference type="GO" id="GO:0003700">
    <property type="term" value="F:DNA-binding transcription factor activity"/>
    <property type="evidence" value="ECO:0007669"/>
    <property type="project" value="InterPro"/>
</dbReference>
<dbReference type="OrthoDB" id="5571888at2759"/>
<evidence type="ECO:0000259" key="3">
    <source>
        <dbReference type="PROSITE" id="PS50217"/>
    </source>
</evidence>
<accession>A0A6G1GZL9</accession>
<feature type="domain" description="BZIP" evidence="3">
    <location>
        <begin position="270"/>
        <end position="333"/>
    </location>
</feature>
<evidence type="ECO:0000313" key="5">
    <source>
        <dbReference type="Proteomes" id="UP000800041"/>
    </source>
</evidence>
<feature type="compositionally biased region" description="Low complexity" evidence="2">
    <location>
        <begin position="33"/>
        <end position="45"/>
    </location>
</feature>
<dbReference type="Gene3D" id="1.20.5.170">
    <property type="match status" value="1"/>
</dbReference>
<dbReference type="InterPro" id="IPR004827">
    <property type="entry name" value="bZIP"/>
</dbReference>
<keyword evidence="1" id="KW-0175">Coiled coil</keyword>
<dbReference type="CDD" id="cd14810">
    <property type="entry name" value="bZIP_u1"/>
    <property type="match status" value="1"/>
</dbReference>
<dbReference type="InterPro" id="IPR046347">
    <property type="entry name" value="bZIP_sf"/>
</dbReference>
<evidence type="ECO:0000313" key="4">
    <source>
        <dbReference type="EMBL" id="KAF1986413.1"/>
    </source>
</evidence>
<feature type="compositionally biased region" description="Low complexity" evidence="2">
    <location>
        <begin position="158"/>
        <end position="198"/>
    </location>
</feature>
<evidence type="ECO:0000256" key="2">
    <source>
        <dbReference type="SAM" id="MobiDB-lite"/>
    </source>
</evidence>
<proteinExistence type="predicted"/>
<dbReference type="SUPFAM" id="SSF57959">
    <property type="entry name" value="Leucine zipper domain"/>
    <property type="match status" value="1"/>
</dbReference>
<dbReference type="EMBL" id="ML977157">
    <property type="protein sequence ID" value="KAF1986413.1"/>
    <property type="molecule type" value="Genomic_DNA"/>
</dbReference>
<name>A0A6G1GZL9_9PEZI</name>
<feature type="region of interest" description="Disordered" evidence="2">
    <location>
        <begin position="158"/>
        <end position="210"/>
    </location>
</feature>
<evidence type="ECO:0000256" key="1">
    <source>
        <dbReference type="SAM" id="Coils"/>
    </source>
</evidence>
<dbReference type="PROSITE" id="PS50217">
    <property type="entry name" value="BZIP"/>
    <property type="match status" value="1"/>
</dbReference>
<dbReference type="AlphaFoldDB" id="A0A6G1GZL9"/>
<protein>
    <recommendedName>
        <fullName evidence="3">BZIP domain-containing protein</fullName>
    </recommendedName>
</protein>
<gene>
    <name evidence="4" type="ORF">K402DRAFT_88772</name>
</gene>
<feature type="region of interest" description="Disordered" evidence="2">
    <location>
        <begin position="30"/>
        <end position="53"/>
    </location>
</feature>
<dbReference type="SMART" id="SM00338">
    <property type="entry name" value="BRLZ"/>
    <property type="match status" value="1"/>
</dbReference>